<accession>A0ABQ9WT78</accession>
<comment type="caution">
    <text evidence="2">The sequence shown here is derived from an EMBL/GenBank/DDBJ whole genome shotgun (WGS) entry which is preliminary data.</text>
</comment>
<gene>
    <name evidence="2" type="ORF">BLNAU_22551</name>
</gene>
<organism evidence="2 3">
    <name type="scientific">Blattamonas nauphoetae</name>
    <dbReference type="NCBI Taxonomy" id="2049346"/>
    <lineage>
        <taxon>Eukaryota</taxon>
        <taxon>Metamonada</taxon>
        <taxon>Preaxostyla</taxon>
        <taxon>Oxymonadida</taxon>
        <taxon>Blattamonas</taxon>
    </lineage>
</organism>
<dbReference type="Proteomes" id="UP001281761">
    <property type="component" value="Unassembled WGS sequence"/>
</dbReference>
<evidence type="ECO:0000313" key="2">
    <source>
        <dbReference type="EMBL" id="KAK2942523.1"/>
    </source>
</evidence>
<feature type="region of interest" description="Disordered" evidence="1">
    <location>
        <begin position="683"/>
        <end position="710"/>
    </location>
</feature>
<evidence type="ECO:0000256" key="1">
    <source>
        <dbReference type="SAM" id="MobiDB-lite"/>
    </source>
</evidence>
<name>A0ABQ9WT78_9EUKA</name>
<proteinExistence type="predicted"/>
<keyword evidence="3" id="KW-1185">Reference proteome</keyword>
<reference evidence="2 3" key="1">
    <citation type="journal article" date="2022" name="bioRxiv">
        <title>Genomics of Preaxostyla Flagellates Illuminates Evolutionary Transitions and the Path Towards Mitochondrial Loss.</title>
        <authorList>
            <person name="Novak L.V.F."/>
            <person name="Treitli S.C."/>
            <person name="Pyrih J."/>
            <person name="Halakuc P."/>
            <person name="Pipaliya S.V."/>
            <person name="Vacek V."/>
            <person name="Brzon O."/>
            <person name="Soukal P."/>
            <person name="Eme L."/>
            <person name="Dacks J.B."/>
            <person name="Karnkowska A."/>
            <person name="Elias M."/>
            <person name="Hampl V."/>
        </authorList>
    </citation>
    <scope>NUCLEOTIDE SEQUENCE [LARGE SCALE GENOMIC DNA]</scope>
    <source>
        <strain evidence="2">NAU3</strain>
        <tissue evidence="2">Gut</tissue>
    </source>
</reference>
<dbReference type="EMBL" id="JARBJD010000402">
    <property type="protein sequence ID" value="KAK2942523.1"/>
    <property type="molecule type" value="Genomic_DNA"/>
</dbReference>
<dbReference type="PROSITE" id="PS51257">
    <property type="entry name" value="PROKAR_LIPOPROTEIN"/>
    <property type="match status" value="1"/>
</dbReference>
<protein>
    <submittedName>
        <fullName evidence="2">Uncharacterized protein</fullName>
    </submittedName>
</protein>
<feature type="region of interest" description="Disordered" evidence="1">
    <location>
        <begin position="140"/>
        <end position="160"/>
    </location>
</feature>
<sequence>MRRGAILGISPTRELTMAFALTISSSACWISLASGNRHFRRQLGRIGRYRRRIHGRSRSLLLRIPHPPSPLILAPLHTPCHACRLLFVRNTRNARFDYLPPSLSLTRPRVLHTSLLSSFVTEPNCVSEQNIGRGRVHLHPSPLSPPRTHRHPQLSSSYEEYRRTPRLNTNIQDLLKASSFMIAEHTLAGSTTRGLLRKGHSCRVVEGRNGRDPQNNNADPLPFLTSAFDSPFMLLVLIQLATSKHAFADSLEDNSVSFLKQISLFFSDDLIVLIFGVVRSSHCESSADRGASVLFIWHVIYSCGWNTRFKFVNGDSGCDNKGDRRELGGGVTFSNNTKMEIGVGADSFVETTPVSLQLDQSLSITGNDEQSTKLTTPVNFITVDLKSSVTLCNLVVHPKGRLLACSVGVVSQFQSFFRPITRIESDKLPQMTEIGLKTAVSSSPAHSELSSPSVPSSMDTSPFLNWKEEQMKTVDELAVVFRALTFKHVDQIVRYNLTTKFDAQQLSSKVGNECTNVVENIATSFRLSTPEIVIPSEQYIWHLCVNRFSIVEGSQSKFFMRLFAQLLHICSYCQPTVDFVVNMPVFLTITSCLTFFEDDNSIYSYLNYMNGLQQERNKKGGKVQQMWTTVQRLLRMEGIEDVVEAKLRNDKQGNRRWIVAKSIEWNNQLGMNLPEQELIQTGTCEDSNRSSPFALHTQPSPTPLPRFSRF</sequence>
<evidence type="ECO:0000313" key="3">
    <source>
        <dbReference type="Proteomes" id="UP001281761"/>
    </source>
</evidence>